<dbReference type="Pfam" id="PF00440">
    <property type="entry name" value="TetR_N"/>
    <property type="match status" value="1"/>
</dbReference>
<keyword evidence="3" id="KW-0804">Transcription</keyword>
<dbReference type="PROSITE" id="PS50977">
    <property type="entry name" value="HTH_TETR_2"/>
    <property type="match status" value="1"/>
</dbReference>
<name>A0ABT9W566_9BACI</name>
<evidence type="ECO:0000256" key="2">
    <source>
        <dbReference type="ARBA" id="ARBA00023125"/>
    </source>
</evidence>
<dbReference type="SUPFAM" id="SSF48498">
    <property type="entry name" value="Tetracyclin repressor-like, C-terminal domain"/>
    <property type="match status" value="1"/>
</dbReference>
<reference evidence="6 7" key="1">
    <citation type="submission" date="2023-07" db="EMBL/GenBank/DDBJ databases">
        <title>Genomic Encyclopedia of Type Strains, Phase IV (KMG-IV): sequencing the most valuable type-strain genomes for metagenomic binning, comparative biology and taxonomic classification.</title>
        <authorList>
            <person name="Goeker M."/>
        </authorList>
    </citation>
    <scope>NUCLEOTIDE SEQUENCE [LARGE SCALE GENOMIC DNA]</scope>
    <source>
        <strain evidence="6 7">DSM 12751</strain>
    </source>
</reference>
<protein>
    <submittedName>
        <fullName evidence="6">AcrR family transcriptional regulator</fullName>
    </submittedName>
</protein>
<feature type="DNA-binding region" description="H-T-H motif" evidence="4">
    <location>
        <begin position="24"/>
        <end position="43"/>
    </location>
</feature>
<evidence type="ECO:0000256" key="3">
    <source>
        <dbReference type="ARBA" id="ARBA00023163"/>
    </source>
</evidence>
<comment type="caution">
    <text evidence="6">The sequence shown here is derived from an EMBL/GenBank/DDBJ whole genome shotgun (WGS) entry which is preliminary data.</text>
</comment>
<evidence type="ECO:0000313" key="6">
    <source>
        <dbReference type="EMBL" id="MDQ0168398.1"/>
    </source>
</evidence>
<dbReference type="Pfam" id="PF17937">
    <property type="entry name" value="TetR_C_28"/>
    <property type="match status" value="1"/>
</dbReference>
<dbReference type="PRINTS" id="PR00455">
    <property type="entry name" value="HTHTETR"/>
</dbReference>
<dbReference type="InterPro" id="IPR036271">
    <property type="entry name" value="Tet_transcr_reg_TetR-rel_C_sf"/>
</dbReference>
<keyword evidence="1" id="KW-0805">Transcription regulation</keyword>
<keyword evidence="2 4" id="KW-0238">DNA-binding</keyword>
<dbReference type="Gene3D" id="1.10.357.10">
    <property type="entry name" value="Tetracycline Repressor, domain 2"/>
    <property type="match status" value="1"/>
</dbReference>
<organism evidence="6 7">
    <name type="scientific">Caldalkalibacillus horti</name>
    <dbReference type="NCBI Taxonomy" id="77523"/>
    <lineage>
        <taxon>Bacteria</taxon>
        <taxon>Bacillati</taxon>
        <taxon>Bacillota</taxon>
        <taxon>Bacilli</taxon>
        <taxon>Bacillales</taxon>
        <taxon>Bacillaceae</taxon>
        <taxon>Caldalkalibacillus</taxon>
    </lineage>
</organism>
<keyword evidence="7" id="KW-1185">Reference proteome</keyword>
<evidence type="ECO:0000259" key="5">
    <source>
        <dbReference type="PROSITE" id="PS50977"/>
    </source>
</evidence>
<evidence type="ECO:0000256" key="4">
    <source>
        <dbReference type="PROSITE-ProRule" id="PRU00335"/>
    </source>
</evidence>
<dbReference type="InterPro" id="IPR041479">
    <property type="entry name" value="TetR_CgmR_C"/>
</dbReference>
<evidence type="ECO:0000256" key="1">
    <source>
        <dbReference type="ARBA" id="ARBA00023015"/>
    </source>
</evidence>
<dbReference type="EMBL" id="JAUSTY010000030">
    <property type="protein sequence ID" value="MDQ0168398.1"/>
    <property type="molecule type" value="Genomic_DNA"/>
</dbReference>
<dbReference type="InterPro" id="IPR050109">
    <property type="entry name" value="HTH-type_TetR-like_transc_reg"/>
</dbReference>
<gene>
    <name evidence="6" type="ORF">J2S11_004360</name>
</gene>
<accession>A0ABT9W566</accession>
<dbReference type="InterPro" id="IPR009057">
    <property type="entry name" value="Homeodomain-like_sf"/>
</dbReference>
<evidence type="ECO:0000313" key="7">
    <source>
        <dbReference type="Proteomes" id="UP001235840"/>
    </source>
</evidence>
<dbReference type="SUPFAM" id="SSF46689">
    <property type="entry name" value="Homeodomain-like"/>
    <property type="match status" value="1"/>
</dbReference>
<dbReference type="InterPro" id="IPR001647">
    <property type="entry name" value="HTH_TetR"/>
</dbReference>
<dbReference type="Proteomes" id="UP001235840">
    <property type="component" value="Unassembled WGS sequence"/>
</dbReference>
<dbReference type="RefSeq" id="WP_307398094.1">
    <property type="nucleotide sequence ID" value="NZ_BAAADK010000043.1"/>
</dbReference>
<dbReference type="PANTHER" id="PTHR30055">
    <property type="entry name" value="HTH-TYPE TRANSCRIPTIONAL REGULATOR RUTR"/>
    <property type="match status" value="1"/>
</dbReference>
<sequence>MSKKEKLLEAAANIIEEKGITQLTLEAVAAEAGVSKGGLLYHFHTKDELLKALNEQTILEFRRLVQDELEEGKSYTLAYLHATFKQLNAHGALSSDASILGALVSNHDLQKMWDTEYQRFKQEALKEDTSPELSLIIRLVCDGFIFSNMFKLDPIKLEEQKQMLSYLADLVEEKK</sequence>
<feature type="domain" description="HTH tetR-type" evidence="5">
    <location>
        <begin position="1"/>
        <end position="61"/>
    </location>
</feature>
<proteinExistence type="predicted"/>
<dbReference type="PANTHER" id="PTHR30055:SF234">
    <property type="entry name" value="HTH-TYPE TRANSCRIPTIONAL REGULATOR BETI"/>
    <property type="match status" value="1"/>
</dbReference>